<reference evidence="3" key="1">
    <citation type="submission" date="2016-10" db="EMBL/GenBank/DDBJ databases">
        <authorList>
            <person name="Varghese N."/>
        </authorList>
    </citation>
    <scope>NUCLEOTIDE SEQUENCE [LARGE SCALE GENOMIC DNA]</scope>
    <source>
        <strain evidence="3">GAS106B</strain>
    </source>
</reference>
<sequence>MIVKLVILLLPFIGVIAASWLLRKRIPHVVSVLVIVVVATGGTWLAYFVIALSSVQCLGSCG</sequence>
<proteinExistence type="predicted"/>
<name>A0A1H1JCY1_9BURK</name>
<dbReference type="Proteomes" id="UP000183487">
    <property type="component" value="Unassembled WGS sequence"/>
</dbReference>
<protein>
    <submittedName>
        <fullName evidence="2">Uncharacterized protein</fullName>
    </submittedName>
</protein>
<keyword evidence="1" id="KW-0812">Transmembrane</keyword>
<organism evidence="2 3">
    <name type="scientific">Paraburkholderia fungorum</name>
    <dbReference type="NCBI Taxonomy" id="134537"/>
    <lineage>
        <taxon>Bacteria</taxon>
        <taxon>Pseudomonadati</taxon>
        <taxon>Pseudomonadota</taxon>
        <taxon>Betaproteobacteria</taxon>
        <taxon>Burkholderiales</taxon>
        <taxon>Burkholderiaceae</taxon>
        <taxon>Paraburkholderia</taxon>
    </lineage>
</organism>
<accession>A0A1H1JCY1</accession>
<keyword evidence="3" id="KW-1185">Reference proteome</keyword>
<evidence type="ECO:0000256" key="1">
    <source>
        <dbReference type="SAM" id="Phobius"/>
    </source>
</evidence>
<feature type="transmembrane region" description="Helical" evidence="1">
    <location>
        <begin position="6"/>
        <end position="22"/>
    </location>
</feature>
<keyword evidence="1" id="KW-1133">Transmembrane helix</keyword>
<dbReference type="AlphaFoldDB" id="A0A1H1JCY1"/>
<evidence type="ECO:0000313" key="2">
    <source>
        <dbReference type="EMBL" id="SDR47318.1"/>
    </source>
</evidence>
<keyword evidence="1" id="KW-0472">Membrane</keyword>
<feature type="transmembrane region" description="Helical" evidence="1">
    <location>
        <begin position="29"/>
        <end position="50"/>
    </location>
</feature>
<gene>
    <name evidence="2" type="ORF">SAMN05443245_6003</name>
</gene>
<evidence type="ECO:0000313" key="3">
    <source>
        <dbReference type="Proteomes" id="UP000183487"/>
    </source>
</evidence>
<dbReference type="EMBL" id="FNKP01000003">
    <property type="protein sequence ID" value="SDR47318.1"/>
    <property type="molecule type" value="Genomic_DNA"/>
</dbReference>